<reference evidence="4" key="1">
    <citation type="journal article" date="2018" name="Proc. Natl. Acad. Sci. U.S.A.">
        <title>Linking secondary metabolites to gene clusters through genome sequencing of six diverse Aspergillus species.</title>
        <authorList>
            <person name="Kaerboelling I."/>
            <person name="Vesth T.C."/>
            <person name="Frisvad J.C."/>
            <person name="Nybo J.L."/>
            <person name="Theobald S."/>
            <person name="Kuo A."/>
            <person name="Bowyer P."/>
            <person name="Matsuda Y."/>
            <person name="Mondo S."/>
            <person name="Lyhne E.K."/>
            <person name="Kogle M.E."/>
            <person name="Clum A."/>
            <person name="Lipzen A."/>
            <person name="Salamov A."/>
            <person name="Ngan C.Y."/>
            <person name="Daum C."/>
            <person name="Chiniquy J."/>
            <person name="Barry K."/>
            <person name="LaButti K."/>
            <person name="Haridas S."/>
            <person name="Simmons B.A."/>
            <person name="Magnuson J.K."/>
            <person name="Mortensen U.H."/>
            <person name="Larsen T.O."/>
            <person name="Grigoriev I.V."/>
            <person name="Baker S.E."/>
            <person name="Andersen M.R."/>
        </authorList>
    </citation>
    <scope>NUCLEOTIDE SEQUENCE [LARGE SCALE GENOMIC DNA]</scope>
    <source>
        <strain evidence="4">IBT 16806</strain>
    </source>
</reference>
<accession>A0A2I1CFK8</accession>
<feature type="coiled-coil region" evidence="1">
    <location>
        <begin position="302"/>
        <end position="341"/>
    </location>
</feature>
<name>A0A2I1CFK8_ASPN1</name>
<evidence type="ECO:0000313" key="4">
    <source>
        <dbReference type="Proteomes" id="UP000234474"/>
    </source>
</evidence>
<dbReference type="InterPro" id="IPR046541">
    <property type="entry name" value="DUF6606"/>
</dbReference>
<protein>
    <recommendedName>
        <fullName evidence="2">DUF6606 domain-containing protein</fullName>
    </recommendedName>
</protein>
<comment type="caution">
    <text evidence="3">The sequence shown here is derived from an EMBL/GenBank/DDBJ whole genome shotgun (WGS) entry which is preliminary data.</text>
</comment>
<evidence type="ECO:0000256" key="1">
    <source>
        <dbReference type="SAM" id="Coils"/>
    </source>
</evidence>
<dbReference type="EMBL" id="MSZS01000002">
    <property type="protein sequence ID" value="PKX96378.1"/>
    <property type="molecule type" value="Genomic_DNA"/>
</dbReference>
<dbReference type="STRING" id="1392255.A0A2I1CFK8"/>
<gene>
    <name evidence="3" type="ORF">P174DRAFT_427934</name>
</gene>
<sequence>MTTNCDDKVNIEAFELSPRNEPVVNTLGRLQPTFPGPSLTMRLGTFSNPDLLDTIVQTLERMSHEEVAGTKVKVKKAGQDHDEDCGTTHPKAVTELFMEFLQPMWETAELSRIFEDTREEAIWRKAQEKNAHMYDLKSLKTLNLSEDIHPDLTRLDGFLSDMTKRTTRTQSSETFIPRSELIEFKPTELPNPLRLSSPRYRAYNLIALERWVAEHLGYWMGLHLDGDETCAKLAQLMKGYHTSAMATYEGNPEALSVMLLTLLPWTQFAKRLLSLYPHGDLSDPITAAPPTNESTGGGQKRLRDKIEEAADHEREMKKAELQEKKEKYGHLTDEYNKTECEYHKVRVASGYGEPARKENVHRQPCQRCVYLREATSVSIHVHEWPLPTGSTGSEVHCL</sequence>
<feature type="domain" description="DUF6606" evidence="2">
    <location>
        <begin position="3"/>
        <end position="127"/>
    </location>
</feature>
<keyword evidence="1" id="KW-0175">Coiled coil</keyword>
<dbReference type="VEuPathDB" id="FungiDB:P174DRAFT_427934"/>
<organism evidence="3 4">
    <name type="scientific">Aspergillus novofumigatus (strain IBT 16806)</name>
    <dbReference type="NCBI Taxonomy" id="1392255"/>
    <lineage>
        <taxon>Eukaryota</taxon>
        <taxon>Fungi</taxon>
        <taxon>Dikarya</taxon>
        <taxon>Ascomycota</taxon>
        <taxon>Pezizomycotina</taxon>
        <taxon>Eurotiomycetes</taxon>
        <taxon>Eurotiomycetidae</taxon>
        <taxon>Eurotiales</taxon>
        <taxon>Aspergillaceae</taxon>
        <taxon>Aspergillus</taxon>
        <taxon>Aspergillus subgen. Fumigati</taxon>
    </lineage>
</organism>
<evidence type="ECO:0000313" key="3">
    <source>
        <dbReference type="EMBL" id="PKX96378.1"/>
    </source>
</evidence>
<proteinExistence type="predicted"/>
<dbReference type="GeneID" id="36532802"/>
<dbReference type="RefSeq" id="XP_024684973.1">
    <property type="nucleotide sequence ID" value="XM_024825477.1"/>
</dbReference>
<dbReference type="AlphaFoldDB" id="A0A2I1CFK8"/>
<dbReference type="Pfam" id="PF20255">
    <property type="entry name" value="DUF6606"/>
    <property type="match status" value="1"/>
</dbReference>
<dbReference type="OrthoDB" id="4507140at2759"/>
<dbReference type="Proteomes" id="UP000234474">
    <property type="component" value="Unassembled WGS sequence"/>
</dbReference>
<keyword evidence="4" id="KW-1185">Reference proteome</keyword>
<evidence type="ECO:0000259" key="2">
    <source>
        <dbReference type="Pfam" id="PF20255"/>
    </source>
</evidence>